<evidence type="ECO:0000313" key="1">
    <source>
        <dbReference type="EMBL" id="KIK35648.1"/>
    </source>
</evidence>
<dbReference type="HOGENOM" id="CLU_3130041_0_0_1"/>
<evidence type="ECO:0000313" key="2">
    <source>
        <dbReference type="Proteomes" id="UP000054485"/>
    </source>
</evidence>
<keyword evidence="2" id="KW-1185">Reference proteome</keyword>
<dbReference type="EMBL" id="KN835602">
    <property type="protein sequence ID" value="KIK35648.1"/>
    <property type="molecule type" value="Genomic_DNA"/>
</dbReference>
<dbReference type="Proteomes" id="UP000054485">
    <property type="component" value="Unassembled WGS sequence"/>
</dbReference>
<reference evidence="1 2" key="1">
    <citation type="submission" date="2014-04" db="EMBL/GenBank/DDBJ databases">
        <authorList>
            <consortium name="DOE Joint Genome Institute"/>
            <person name="Kuo A."/>
            <person name="Ruytinx J."/>
            <person name="Rineau F."/>
            <person name="Colpaert J."/>
            <person name="Kohler A."/>
            <person name="Nagy L.G."/>
            <person name="Floudas D."/>
            <person name="Copeland A."/>
            <person name="Barry K.W."/>
            <person name="Cichocki N."/>
            <person name="Veneault-Fourrey C."/>
            <person name="LaButti K."/>
            <person name="Lindquist E.A."/>
            <person name="Lipzen A."/>
            <person name="Lundell T."/>
            <person name="Morin E."/>
            <person name="Murat C."/>
            <person name="Sun H."/>
            <person name="Tunlid A."/>
            <person name="Henrissat B."/>
            <person name="Grigoriev I.V."/>
            <person name="Hibbett D.S."/>
            <person name="Martin F."/>
            <person name="Nordberg H.P."/>
            <person name="Cantor M.N."/>
            <person name="Hua S.X."/>
        </authorList>
    </citation>
    <scope>NUCLEOTIDE SEQUENCE [LARGE SCALE GENOMIC DNA]</scope>
    <source>
        <strain evidence="1 2">UH-Slu-Lm8-n1</strain>
    </source>
</reference>
<sequence>RLALCNRSRFPFCRQFANISWVHVPGPARHRVKRFYRSAGPRVGVDNEYA</sequence>
<organism evidence="1 2">
    <name type="scientific">Suillus luteus UH-Slu-Lm8-n1</name>
    <dbReference type="NCBI Taxonomy" id="930992"/>
    <lineage>
        <taxon>Eukaryota</taxon>
        <taxon>Fungi</taxon>
        <taxon>Dikarya</taxon>
        <taxon>Basidiomycota</taxon>
        <taxon>Agaricomycotina</taxon>
        <taxon>Agaricomycetes</taxon>
        <taxon>Agaricomycetidae</taxon>
        <taxon>Boletales</taxon>
        <taxon>Suillineae</taxon>
        <taxon>Suillaceae</taxon>
        <taxon>Suillus</taxon>
    </lineage>
</organism>
<protein>
    <submittedName>
        <fullName evidence="1">Uncharacterized protein</fullName>
    </submittedName>
</protein>
<accession>A0A0D0AUU6</accession>
<dbReference type="AlphaFoldDB" id="A0A0D0AUU6"/>
<gene>
    <name evidence="1" type="ORF">CY34DRAFT_811993</name>
</gene>
<reference evidence="2" key="2">
    <citation type="submission" date="2015-01" db="EMBL/GenBank/DDBJ databases">
        <title>Evolutionary Origins and Diversification of the Mycorrhizal Mutualists.</title>
        <authorList>
            <consortium name="DOE Joint Genome Institute"/>
            <consortium name="Mycorrhizal Genomics Consortium"/>
            <person name="Kohler A."/>
            <person name="Kuo A."/>
            <person name="Nagy L.G."/>
            <person name="Floudas D."/>
            <person name="Copeland A."/>
            <person name="Barry K.W."/>
            <person name="Cichocki N."/>
            <person name="Veneault-Fourrey C."/>
            <person name="LaButti K."/>
            <person name="Lindquist E.A."/>
            <person name="Lipzen A."/>
            <person name="Lundell T."/>
            <person name="Morin E."/>
            <person name="Murat C."/>
            <person name="Riley R."/>
            <person name="Ohm R."/>
            <person name="Sun H."/>
            <person name="Tunlid A."/>
            <person name="Henrissat B."/>
            <person name="Grigoriev I.V."/>
            <person name="Hibbett D.S."/>
            <person name="Martin F."/>
        </authorList>
    </citation>
    <scope>NUCLEOTIDE SEQUENCE [LARGE SCALE GENOMIC DNA]</scope>
    <source>
        <strain evidence="2">UH-Slu-Lm8-n1</strain>
    </source>
</reference>
<name>A0A0D0AUU6_9AGAM</name>
<dbReference type="InParanoid" id="A0A0D0AUU6"/>
<dbReference type="OrthoDB" id="2685584at2759"/>
<feature type="non-terminal residue" evidence="1">
    <location>
        <position position="1"/>
    </location>
</feature>
<proteinExistence type="predicted"/>